<dbReference type="InterPro" id="IPR008201">
    <property type="entry name" value="HepT-like"/>
</dbReference>
<keyword evidence="7" id="KW-1185">Reference proteome</keyword>
<evidence type="ECO:0000256" key="1">
    <source>
        <dbReference type="ARBA" id="ARBA00022553"/>
    </source>
</evidence>
<evidence type="ECO:0000313" key="6">
    <source>
        <dbReference type="EMBL" id="ACK71876.1"/>
    </source>
</evidence>
<dbReference type="GO" id="GO:0000166">
    <property type="term" value="F:nucleotide binding"/>
    <property type="evidence" value="ECO:0007669"/>
    <property type="project" value="UniProtKB-KW"/>
</dbReference>
<dbReference type="GO" id="GO:0016787">
    <property type="term" value="F:hydrolase activity"/>
    <property type="evidence" value="ECO:0007669"/>
    <property type="project" value="UniProtKB-KW"/>
</dbReference>
<organism evidence="6 7">
    <name type="scientific">Gloeothece citriformis (strain PCC 7424)</name>
    <name type="common">Cyanothece sp. (strain PCC 7424)</name>
    <dbReference type="NCBI Taxonomy" id="65393"/>
    <lineage>
        <taxon>Bacteria</taxon>
        <taxon>Bacillati</taxon>
        <taxon>Cyanobacteriota</taxon>
        <taxon>Cyanophyceae</taxon>
        <taxon>Oscillatoriophycideae</taxon>
        <taxon>Chroococcales</taxon>
        <taxon>Aphanothecaceae</taxon>
        <taxon>Gloeothece</taxon>
        <taxon>Gloeothece citriformis</taxon>
    </lineage>
</organism>
<evidence type="ECO:0000256" key="5">
    <source>
        <dbReference type="ARBA" id="ARBA00022801"/>
    </source>
</evidence>
<dbReference type="STRING" id="65393.PCC7424_3483"/>
<proteinExistence type="predicted"/>
<dbReference type="eggNOG" id="COG2361">
    <property type="taxonomic scope" value="Bacteria"/>
</dbReference>
<evidence type="ECO:0000256" key="2">
    <source>
        <dbReference type="ARBA" id="ARBA00022649"/>
    </source>
</evidence>
<keyword evidence="4" id="KW-0547">Nucleotide-binding</keyword>
<dbReference type="GO" id="GO:0004540">
    <property type="term" value="F:RNA nuclease activity"/>
    <property type="evidence" value="ECO:0007669"/>
    <property type="project" value="InterPro"/>
</dbReference>
<gene>
    <name evidence="6" type="ordered locus">PCC7424_3483</name>
</gene>
<dbReference type="EMBL" id="CP001291">
    <property type="protein sequence ID" value="ACK71876.1"/>
    <property type="molecule type" value="Genomic_DNA"/>
</dbReference>
<dbReference type="RefSeq" id="WP_015955471.1">
    <property type="nucleotide sequence ID" value="NC_011729.1"/>
</dbReference>
<evidence type="ECO:0008006" key="8">
    <source>
        <dbReference type="Google" id="ProtNLM"/>
    </source>
</evidence>
<dbReference type="PANTHER" id="PTHR34139:SF1">
    <property type="entry name" value="RNASE MJ1380-RELATED"/>
    <property type="match status" value="1"/>
</dbReference>
<sequence length="112" mass="13062">MNRDRASIIDLVNAAQKIKRFSVGLDRLTLLEDEQKQSAILYQIIVIGEAVKRLSVEFRNQYPSIPWRDIAGMRDIVTHQYDRINIETLWDVIDKDLPELMVLIEPLLSELQ</sequence>
<evidence type="ECO:0000313" key="7">
    <source>
        <dbReference type="Proteomes" id="UP000002384"/>
    </source>
</evidence>
<keyword evidence="5" id="KW-0378">Hydrolase</keyword>
<dbReference type="HOGENOM" id="CLU_142825_3_3_3"/>
<keyword evidence="3" id="KW-0540">Nuclease</keyword>
<dbReference type="OrthoDB" id="9810538at2"/>
<evidence type="ECO:0000256" key="3">
    <source>
        <dbReference type="ARBA" id="ARBA00022722"/>
    </source>
</evidence>
<keyword evidence="1" id="KW-0597">Phosphoprotein</keyword>
<accession>B7KFG0</accession>
<dbReference type="AlphaFoldDB" id="B7KFG0"/>
<dbReference type="GO" id="GO:0110001">
    <property type="term" value="C:toxin-antitoxin complex"/>
    <property type="evidence" value="ECO:0007669"/>
    <property type="project" value="InterPro"/>
</dbReference>
<dbReference type="PANTHER" id="PTHR34139">
    <property type="entry name" value="UPF0331 PROTEIN MJ0127"/>
    <property type="match status" value="1"/>
</dbReference>
<dbReference type="Pfam" id="PF01934">
    <property type="entry name" value="HepT-like"/>
    <property type="match status" value="1"/>
</dbReference>
<name>B7KFG0_GLOC7</name>
<keyword evidence="2" id="KW-1277">Toxin-antitoxin system</keyword>
<reference evidence="7" key="1">
    <citation type="journal article" date="2011" name="MBio">
        <title>Novel metabolic attributes of the genus Cyanothece, comprising a group of unicellular nitrogen-fixing Cyanobacteria.</title>
        <authorList>
            <person name="Bandyopadhyay A."/>
            <person name="Elvitigala T."/>
            <person name="Welsh E."/>
            <person name="Stockel J."/>
            <person name="Liberton M."/>
            <person name="Min H."/>
            <person name="Sherman L.A."/>
            <person name="Pakrasi H.B."/>
        </authorList>
    </citation>
    <scope>NUCLEOTIDE SEQUENCE [LARGE SCALE GENOMIC DNA]</scope>
    <source>
        <strain evidence="7">PCC 7424</strain>
    </source>
</reference>
<evidence type="ECO:0000256" key="4">
    <source>
        <dbReference type="ARBA" id="ARBA00022741"/>
    </source>
</evidence>
<dbReference type="KEGG" id="cyc:PCC7424_3483"/>
<dbReference type="Proteomes" id="UP000002384">
    <property type="component" value="Chromosome"/>
</dbReference>
<dbReference type="InterPro" id="IPR051813">
    <property type="entry name" value="HepT_RNase_toxin"/>
</dbReference>
<protein>
    <recommendedName>
        <fullName evidence="8">Nucleotidyltransferase</fullName>
    </recommendedName>
</protein>